<accession>A0A7R9IIK8</accession>
<evidence type="ECO:0000256" key="2">
    <source>
        <dbReference type="ARBA" id="ARBA00004174"/>
    </source>
</evidence>
<dbReference type="AlphaFoldDB" id="A0A7R9IIK8"/>
<dbReference type="PANTHER" id="PTHR24292:SF45">
    <property type="entry name" value="CYTOCHROME P450 6G1-RELATED"/>
    <property type="match status" value="1"/>
</dbReference>
<dbReference type="GO" id="GO:0004497">
    <property type="term" value="F:monooxygenase activity"/>
    <property type="evidence" value="ECO:0007669"/>
    <property type="project" value="UniProtKB-KW"/>
</dbReference>
<proteinExistence type="inferred from homology"/>
<dbReference type="GO" id="GO:0005506">
    <property type="term" value="F:iron ion binding"/>
    <property type="evidence" value="ECO:0007669"/>
    <property type="project" value="InterPro"/>
</dbReference>
<evidence type="ECO:0000256" key="5">
    <source>
        <dbReference type="ARBA" id="ARBA00022617"/>
    </source>
</evidence>
<keyword evidence="15" id="KW-1133">Transmembrane helix</keyword>
<reference evidence="16" key="1">
    <citation type="submission" date="2020-11" db="EMBL/GenBank/DDBJ databases">
        <authorList>
            <person name="Tran Van P."/>
        </authorList>
    </citation>
    <scope>NUCLEOTIDE SEQUENCE</scope>
</reference>
<comment type="subcellular location">
    <subcellularLocation>
        <location evidence="3">Endoplasmic reticulum membrane</location>
        <topology evidence="3">Peripheral membrane protein</topology>
    </subcellularLocation>
    <subcellularLocation>
        <location evidence="2">Microsome membrane</location>
        <topology evidence="2">Peripheral membrane protein</topology>
    </subcellularLocation>
</comment>
<evidence type="ECO:0000256" key="4">
    <source>
        <dbReference type="ARBA" id="ARBA00010617"/>
    </source>
</evidence>
<evidence type="ECO:0000256" key="11">
    <source>
        <dbReference type="ARBA" id="ARBA00023033"/>
    </source>
</evidence>
<dbReference type="PANTHER" id="PTHR24292">
    <property type="entry name" value="CYTOCHROME P450"/>
    <property type="match status" value="1"/>
</dbReference>
<dbReference type="InterPro" id="IPR036396">
    <property type="entry name" value="Cyt_P450_sf"/>
</dbReference>
<evidence type="ECO:0000256" key="13">
    <source>
        <dbReference type="PIRSR" id="PIRSR602402-1"/>
    </source>
</evidence>
<keyword evidence="8" id="KW-0492">Microsome</keyword>
<evidence type="ECO:0000256" key="9">
    <source>
        <dbReference type="ARBA" id="ARBA00023002"/>
    </source>
</evidence>
<evidence type="ECO:0000256" key="10">
    <source>
        <dbReference type="ARBA" id="ARBA00023004"/>
    </source>
</evidence>
<dbReference type="CDD" id="cd11056">
    <property type="entry name" value="CYP6-like"/>
    <property type="match status" value="1"/>
</dbReference>
<dbReference type="InterPro" id="IPR002402">
    <property type="entry name" value="Cyt_P450_E_grp-II"/>
</dbReference>
<dbReference type="InterPro" id="IPR017972">
    <property type="entry name" value="Cyt_P450_CS"/>
</dbReference>
<evidence type="ECO:0000256" key="1">
    <source>
        <dbReference type="ARBA" id="ARBA00001971"/>
    </source>
</evidence>
<dbReference type="Gene3D" id="1.10.630.10">
    <property type="entry name" value="Cytochrome P450"/>
    <property type="match status" value="2"/>
</dbReference>
<keyword evidence="12 15" id="KW-0472">Membrane</keyword>
<sequence>MYGPRPVYQELMQSSSGERLDKPMALLFDSLLVDATVALISLITLLYFYFEHKFTYWKKRGVPFVKPLPFVGNFKDVLLQRRSPSHFFEDIYKKGRGKPLIGFYIFGKPSVVIRDPAIVKNVLVKDFNVFSDRHIECDPKTDPLGHQNLFVIKGQPWKNLRGKITPVFTSGKMRRVFPLISDCAVNLKRYIHDLGDYGKERHVEVKETMAKFTTDVISSCAFGIEANSLKDPNAEFRNFGRLAFVLSFRRAFEFTVLFFLPKLVPLGRFSFFSAATAEYFRKVLWDVIKAREKTPSERNDLIDLLIQLKNKGFIQDDEVVKMNGGLSKDESTEKLETLRKYTPFAFLERVCSKDYLEPVTGTVIEKGTPVYISLHGLHKDPEYFPEPERFDPERFSEENKRSITPYTYLPFGEGPHNCIGSRFGLLVVKCSLAYILADYEVDKCSDTPVPIQFSDKAIVLTSTTGIPLIFRRVAGASDK</sequence>
<evidence type="ECO:0000256" key="15">
    <source>
        <dbReference type="SAM" id="Phobius"/>
    </source>
</evidence>
<dbReference type="SUPFAM" id="SSF48264">
    <property type="entry name" value="Cytochrome P450"/>
    <property type="match status" value="1"/>
</dbReference>
<gene>
    <name evidence="16" type="ORF">TTEB3V08_LOCUS7037</name>
</gene>
<evidence type="ECO:0000256" key="6">
    <source>
        <dbReference type="ARBA" id="ARBA00022723"/>
    </source>
</evidence>
<dbReference type="GO" id="GO:0005789">
    <property type="term" value="C:endoplasmic reticulum membrane"/>
    <property type="evidence" value="ECO:0007669"/>
    <property type="project" value="UniProtKB-SubCell"/>
</dbReference>
<evidence type="ECO:0000256" key="12">
    <source>
        <dbReference type="ARBA" id="ARBA00023136"/>
    </source>
</evidence>
<evidence type="ECO:0000256" key="3">
    <source>
        <dbReference type="ARBA" id="ARBA00004406"/>
    </source>
</evidence>
<dbReference type="PRINTS" id="PR00464">
    <property type="entry name" value="EP450II"/>
</dbReference>
<comment type="similarity">
    <text evidence="4 14">Belongs to the cytochrome P450 family.</text>
</comment>
<dbReference type="GO" id="GO:0020037">
    <property type="term" value="F:heme binding"/>
    <property type="evidence" value="ECO:0007669"/>
    <property type="project" value="InterPro"/>
</dbReference>
<name>A0A7R9IIK8_9NEOP</name>
<organism evidence="16">
    <name type="scientific">Timema tahoe</name>
    <dbReference type="NCBI Taxonomy" id="61484"/>
    <lineage>
        <taxon>Eukaryota</taxon>
        <taxon>Metazoa</taxon>
        <taxon>Ecdysozoa</taxon>
        <taxon>Arthropoda</taxon>
        <taxon>Hexapoda</taxon>
        <taxon>Insecta</taxon>
        <taxon>Pterygota</taxon>
        <taxon>Neoptera</taxon>
        <taxon>Polyneoptera</taxon>
        <taxon>Phasmatodea</taxon>
        <taxon>Timematodea</taxon>
        <taxon>Timematoidea</taxon>
        <taxon>Timematidae</taxon>
        <taxon>Timema</taxon>
    </lineage>
</organism>
<evidence type="ECO:0000256" key="7">
    <source>
        <dbReference type="ARBA" id="ARBA00022824"/>
    </source>
</evidence>
<keyword evidence="15" id="KW-0812">Transmembrane</keyword>
<evidence type="ECO:0000256" key="8">
    <source>
        <dbReference type="ARBA" id="ARBA00022848"/>
    </source>
</evidence>
<dbReference type="Pfam" id="PF00067">
    <property type="entry name" value="p450"/>
    <property type="match status" value="2"/>
</dbReference>
<dbReference type="InterPro" id="IPR001128">
    <property type="entry name" value="Cyt_P450"/>
</dbReference>
<evidence type="ECO:0000313" key="16">
    <source>
        <dbReference type="EMBL" id="CAD7459069.1"/>
    </source>
</evidence>
<keyword evidence="11 14" id="KW-0503">Monooxygenase</keyword>
<dbReference type="GO" id="GO:0016705">
    <property type="term" value="F:oxidoreductase activity, acting on paired donors, with incorporation or reduction of molecular oxygen"/>
    <property type="evidence" value="ECO:0007669"/>
    <property type="project" value="InterPro"/>
</dbReference>
<keyword evidence="9 14" id="KW-0560">Oxidoreductase</keyword>
<dbReference type="InterPro" id="IPR050476">
    <property type="entry name" value="Insect_CytP450_Detox"/>
</dbReference>
<dbReference type="PROSITE" id="PS00086">
    <property type="entry name" value="CYTOCHROME_P450"/>
    <property type="match status" value="1"/>
</dbReference>
<evidence type="ECO:0008006" key="17">
    <source>
        <dbReference type="Google" id="ProtNLM"/>
    </source>
</evidence>
<protein>
    <recommendedName>
        <fullName evidence="17">Cytochrome P450</fullName>
    </recommendedName>
</protein>
<comment type="cofactor">
    <cofactor evidence="1 13">
        <name>heme</name>
        <dbReference type="ChEBI" id="CHEBI:30413"/>
    </cofactor>
</comment>
<keyword evidence="6 13" id="KW-0479">Metal-binding</keyword>
<feature type="transmembrane region" description="Helical" evidence="15">
    <location>
        <begin position="31"/>
        <end position="50"/>
    </location>
</feature>
<keyword evidence="7" id="KW-0256">Endoplasmic reticulum</keyword>
<evidence type="ECO:0000256" key="14">
    <source>
        <dbReference type="RuleBase" id="RU000461"/>
    </source>
</evidence>
<keyword evidence="10 13" id="KW-0408">Iron</keyword>
<keyword evidence="5 13" id="KW-0349">Heme</keyword>
<feature type="binding site" description="axial binding residue" evidence="13">
    <location>
        <position position="418"/>
    </location>
    <ligand>
        <name>heme</name>
        <dbReference type="ChEBI" id="CHEBI:30413"/>
    </ligand>
    <ligandPart>
        <name>Fe</name>
        <dbReference type="ChEBI" id="CHEBI:18248"/>
    </ligandPart>
</feature>
<dbReference type="EMBL" id="OE002632">
    <property type="protein sequence ID" value="CAD7459069.1"/>
    <property type="molecule type" value="Genomic_DNA"/>
</dbReference>